<protein>
    <submittedName>
        <fullName evidence="2">Uncharacterized protein</fullName>
    </submittedName>
</protein>
<feature type="compositionally biased region" description="Basic residues" evidence="1">
    <location>
        <begin position="135"/>
        <end position="152"/>
    </location>
</feature>
<evidence type="ECO:0000313" key="3">
    <source>
        <dbReference type="Proteomes" id="UP001433268"/>
    </source>
</evidence>
<dbReference type="RefSeq" id="XP_066661412.1">
    <property type="nucleotide sequence ID" value="XM_066819224.1"/>
</dbReference>
<organism evidence="2 3">
    <name type="scientific">Apiospora hydei</name>
    <dbReference type="NCBI Taxonomy" id="1337664"/>
    <lineage>
        <taxon>Eukaryota</taxon>
        <taxon>Fungi</taxon>
        <taxon>Dikarya</taxon>
        <taxon>Ascomycota</taxon>
        <taxon>Pezizomycotina</taxon>
        <taxon>Sordariomycetes</taxon>
        <taxon>Xylariomycetidae</taxon>
        <taxon>Amphisphaeriales</taxon>
        <taxon>Apiosporaceae</taxon>
        <taxon>Apiospora</taxon>
    </lineage>
</organism>
<feature type="compositionally biased region" description="Basic and acidic residues" evidence="1">
    <location>
        <begin position="164"/>
        <end position="178"/>
    </location>
</feature>
<sequence>MFPATSKDAIPSPQEPPTPPNEGQWSEFLATKQSKETPDAYKLYFTSLTTTENQVCRVYEMHHGFHIHQVDSLPATTHPWTLSPRPSHPVLALEITTPPRLLLPCPPESQSQTTPGLLAGSSGDPTVATPAAKASRGRGRPPGRIAKARKGNQTRTAQGSIAHAFERLDRHDDKDGKV</sequence>
<dbReference type="GeneID" id="92052284"/>
<proteinExistence type="predicted"/>
<accession>A0ABR1UV67</accession>
<evidence type="ECO:0000313" key="2">
    <source>
        <dbReference type="EMBL" id="KAK8062813.1"/>
    </source>
</evidence>
<reference evidence="2 3" key="1">
    <citation type="submission" date="2023-01" db="EMBL/GenBank/DDBJ databases">
        <title>Analysis of 21 Apiospora genomes using comparative genomics revels a genus with tremendous synthesis potential of carbohydrate active enzymes and secondary metabolites.</title>
        <authorList>
            <person name="Sorensen T."/>
        </authorList>
    </citation>
    <scope>NUCLEOTIDE SEQUENCE [LARGE SCALE GENOMIC DNA]</scope>
    <source>
        <strain evidence="2 3">CBS 114990</strain>
    </source>
</reference>
<gene>
    <name evidence="2" type="ORF">PG997_014910</name>
</gene>
<feature type="region of interest" description="Disordered" evidence="1">
    <location>
        <begin position="1"/>
        <end position="25"/>
    </location>
</feature>
<feature type="region of interest" description="Disordered" evidence="1">
    <location>
        <begin position="105"/>
        <end position="178"/>
    </location>
</feature>
<dbReference type="EMBL" id="JAQQWN010000010">
    <property type="protein sequence ID" value="KAK8062813.1"/>
    <property type="molecule type" value="Genomic_DNA"/>
</dbReference>
<evidence type="ECO:0000256" key="1">
    <source>
        <dbReference type="SAM" id="MobiDB-lite"/>
    </source>
</evidence>
<name>A0ABR1UV67_9PEZI</name>
<keyword evidence="3" id="KW-1185">Reference proteome</keyword>
<dbReference type="Proteomes" id="UP001433268">
    <property type="component" value="Unassembled WGS sequence"/>
</dbReference>
<comment type="caution">
    <text evidence="2">The sequence shown here is derived from an EMBL/GenBank/DDBJ whole genome shotgun (WGS) entry which is preliminary data.</text>
</comment>